<proteinExistence type="predicted"/>
<sequence>MAESTKFHPALTIKNVKSLFPVTLDNKKALYHSWAALFTKLTRVHDLYDHIIPPIEELSRAVYLAAKSVDLAMWNILTLRFSSGYMIPFPLIFSLLFYDMMTQPREHEYGSKLYFRTIRLHE</sequence>
<accession>A0A6A3BW30</accession>
<keyword evidence="1" id="KW-1133">Transmembrane helix</keyword>
<comment type="caution">
    <text evidence="2">The sequence shown here is derived from an EMBL/GenBank/DDBJ whole genome shotgun (WGS) entry which is preliminary data.</text>
</comment>
<name>A0A6A3BW30_HIBSY</name>
<gene>
    <name evidence="2" type="ORF">F3Y22_tig00109916pilonHSYRG00005</name>
</gene>
<organism evidence="2">
    <name type="scientific">Hibiscus syriacus</name>
    <name type="common">Rose of Sharon</name>
    <dbReference type="NCBI Taxonomy" id="106335"/>
    <lineage>
        <taxon>Eukaryota</taxon>
        <taxon>Viridiplantae</taxon>
        <taxon>Streptophyta</taxon>
        <taxon>Embryophyta</taxon>
        <taxon>Tracheophyta</taxon>
        <taxon>Spermatophyta</taxon>
        <taxon>Magnoliopsida</taxon>
        <taxon>eudicotyledons</taxon>
        <taxon>Gunneridae</taxon>
        <taxon>Pentapetalae</taxon>
        <taxon>rosids</taxon>
        <taxon>malvids</taxon>
        <taxon>Malvales</taxon>
        <taxon>Malvaceae</taxon>
        <taxon>Malvoideae</taxon>
        <taxon>Hibiscus</taxon>
    </lineage>
</organism>
<dbReference type="AlphaFoldDB" id="A0A6A3BW30"/>
<keyword evidence="1" id="KW-0472">Membrane</keyword>
<feature type="transmembrane region" description="Helical" evidence="1">
    <location>
        <begin position="77"/>
        <end position="98"/>
    </location>
</feature>
<keyword evidence="1" id="KW-0812">Transmembrane</keyword>
<reference evidence="2" key="1">
    <citation type="submission" date="2019-09" db="EMBL/GenBank/DDBJ databases">
        <title>Draft genome information of white flower Hibiscus syriacus.</title>
        <authorList>
            <person name="Kim Y.-M."/>
        </authorList>
    </citation>
    <scope>NUCLEOTIDE SEQUENCE [LARGE SCALE GENOMIC DNA]</scope>
    <source>
        <strain evidence="2">YM2019G1</strain>
        <tissue evidence="2">Leaf</tissue>
    </source>
</reference>
<dbReference type="EMBL" id="VEPZ02000775">
    <property type="protein sequence ID" value="KAE8720101.1"/>
    <property type="molecule type" value="Genomic_DNA"/>
</dbReference>
<protein>
    <submittedName>
        <fullName evidence="2">Uncharacterized protein</fullName>
    </submittedName>
</protein>
<evidence type="ECO:0000256" key="1">
    <source>
        <dbReference type="SAM" id="Phobius"/>
    </source>
</evidence>
<evidence type="ECO:0000313" key="2">
    <source>
        <dbReference type="EMBL" id="KAE8720101.1"/>
    </source>
</evidence>